<comment type="caution">
    <text evidence="2">The sequence shown here is derived from an EMBL/GenBank/DDBJ whole genome shotgun (WGS) entry which is preliminary data.</text>
</comment>
<gene>
    <name evidence="2" type="ORF">GCM10011515_08930</name>
</gene>
<evidence type="ECO:0000313" key="3">
    <source>
        <dbReference type="Proteomes" id="UP000619041"/>
    </source>
</evidence>
<protein>
    <submittedName>
        <fullName evidence="2">Uncharacterized protein</fullName>
    </submittedName>
</protein>
<feature type="compositionally biased region" description="Low complexity" evidence="1">
    <location>
        <begin position="485"/>
        <end position="496"/>
    </location>
</feature>
<feature type="region of interest" description="Disordered" evidence="1">
    <location>
        <begin position="456"/>
        <end position="508"/>
    </location>
</feature>
<proteinExistence type="predicted"/>
<evidence type="ECO:0000256" key="1">
    <source>
        <dbReference type="SAM" id="MobiDB-lite"/>
    </source>
</evidence>
<organism evidence="2 3">
    <name type="scientific">Tsuneonella deserti</name>
    <dbReference type="NCBI Taxonomy" id="2035528"/>
    <lineage>
        <taxon>Bacteria</taxon>
        <taxon>Pseudomonadati</taxon>
        <taxon>Pseudomonadota</taxon>
        <taxon>Alphaproteobacteria</taxon>
        <taxon>Sphingomonadales</taxon>
        <taxon>Erythrobacteraceae</taxon>
        <taxon>Tsuneonella</taxon>
    </lineage>
</organism>
<reference evidence="3" key="1">
    <citation type="journal article" date="2019" name="Int. J. Syst. Evol. Microbiol.">
        <title>The Global Catalogue of Microorganisms (GCM) 10K type strain sequencing project: providing services to taxonomists for standard genome sequencing and annotation.</title>
        <authorList>
            <consortium name="The Broad Institute Genomics Platform"/>
            <consortium name="The Broad Institute Genome Sequencing Center for Infectious Disease"/>
            <person name="Wu L."/>
            <person name="Ma J."/>
        </authorList>
    </citation>
    <scope>NUCLEOTIDE SEQUENCE [LARGE SCALE GENOMIC DNA]</scope>
    <source>
        <strain evidence="3">CGMCC 1.15959</strain>
    </source>
</reference>
<keyword evidence="3" id="KW-1185">Reference proteome</keyword>
<evidence type="ECO:0000313" key="2">
    <source>
        <dbReference type="EMBL" id="GGD91478.1"/>
    </source>
</evidence>
<accession>A0ABQ1S5K7</accession>
<sequence>MGLSDAIIERVINGLEPKEKHYLQLVDVAHEKDAKGRLTKKAKNARQALRNSFLNKTHVGRVKQLNNLATLEAMEERDSALKNFVAAELAYSRIRLQGDLLDGAQDGVPKSREAPDETLHDANAKAFVAALLEEGVPQSAFSRIVKEVIGPIAEIMKWAAKDPGFEDPRNLLRCMVQSGFLEAYCQRMDLTELIGEDAMTLLGDIAEYEQDPASFEAHRELEKRRGKPLDVSPRLAAGLLRLHQLHSDLSENQRRAMWFAADHRWSKQAVYLTRILGLSPTSIQDIQGVLSAVMCLRASDDKAEHEQELALVVYDLITFIDDLDWNYVPYEHWPIRFAAEALKSDRVASRSLPNEQAYNHLLAKLLERSRRGKQYDADELDDEDSIREQIRHVIIAQQHAESIGAVEHFVGEQFKPEHLHYLTGYETGVVDAREGPIAVPPADADEQELGWSRADHEAADIPSPRPAPDDQNMQRATSVSPLHQLKSLGPSLPKLPTMADLFKDDDDE</sequence>
<feature type="compositionally biased region" description="Polar residues" evidence="1">
    <location>
        <begin position="471"/>
        <end position="481"/>
    </location>
</feature>
<dbReference type="Proteomes" id="UP000619041">
    <property type="component" value="Unassembled WGS sequence"/>
</dbReference>
<dbReference type="EMBL" id="BMKL01000001">
    <property type="protein sequence ID" value="GGD91478.1"/>
    <property type="molecule type" value="Genomic_DNA"/>
</dbReference>
<name>A0ABQ1S5K7_9SPHN</name>